<reference evidence="1 2" key="1">
    <citation type="submission" date="2015-01" db="EMBL/GenBank/DDBJ databases">
        <title>Evolution of Trichinella species and genotypes.</title>
        <authorList>
            <person name="Korhonen P.K."/>
            <person name="Edoardo P."/>
            <person name="Giuseppe L.R."/>
            <person name="Gasser R.B."/>
        </authorList>
    </citation>
    <scope>NUCLEOTIDE SEQUENCE [LARGE SCALE GENOMIC DNA]</scope>
    <source>
        <strain evidence="1">ISS1980</strain>
    </source>
</reference>
<evidence type="ECO:0000313" key="2">
    <source>
        <dbReference type="Proteomes" id="UP000054843"/>
    </source>
</evidence>
<protein>
    <submittedName>
        <fullName evidence="1">Uncharacterized protein</fullName>
    </submittedName>
</protein>
<proteinExistence type="predicted"/>
<name>A0A0V1MKV5_9BILA</name>
<evidence type="ECO:0000313" key="1">
    <source>
        <dbReference type="EMBL" id="KRZ71918.1"/>
    </source>
</evidence>
<gene>
    <name evidence="1" type="ORF">T10_10600</name>
</gene>
<comment type="caution">
    <text evidence="1">The sequence shown here is derived from an EMBL/GenBank/DDBJ whole genome shotgun (WGS) entry which is preliminary data.</text>
</comment>
<accession>A0A0V1MKV5</accession>
<dbReference type="EMBL" id="JYDO01000087">
    <property type="protein sequence ID" value="KRZ71918.1"/>
    <property type="molecule type" value="Genomic_DNA"/>
</dbReference>
<keyword evidence="2" id="KW-1185">Reference proteome</keyword>
<organism evidence="1 2">
    <name type="scientific">Trichinella papuae</name>
    <dbReference type="NCBI Taxonomy" id="268474"/>
    <lineage>
        <taxon>Eukaryota</taxon>
        <taxon>Metazoa</taxon>
        <taxon>Ecdysozoa</taxon>
        <taxon>Nematoda</taxon>
        <taxon>Enoplea</taxon>
        <taxon>Dorylaimia</taxon>
        <taxon>Trichinellida</taxon>
        <taxon>Trichinellidae</taxon>
        <taxon>Trichinella</taxon>
    </lineage>
</organism>
<sequence>MTAKLVTFVRNSVGIRVDKISCWSDSEIIVLDKESVDNVETVGTKQSRRYTAIDESGSMETFPDEKQAG</sequence>
<dbReference type="Proteomes" id="UP000054843">
    <property type="component" value="Unassembled WGS sequence"/>
</dbReference>
<dbReference type="AlphaFoldDB" id="A0A0V1MKV5"/>